<dbReference type="RefSeq" id="WP_139181090.1">
    <property type="nucleotide sequence ID" value="NZ_FNCZ01000008.1"/>
</dbReference>
<dbReference type="OrthoDB" id="1117587at2"/>
<accession>A0A1G8IX14</accession>
<sequence length="139" mass="16531">MVKLNTVVIVIFMFIILIPDTILGQEYIKSNATAKIGFRTVHLISLKNIENDVEIATIADDFNKVVAELGYENISYNFWKETEGQEGQFKYIFESNWPDQETFDKVHEYKEFQLVWEKNYDKWKSLVKEDIYNRYTLLN</sequence>
<dbReference type="AlphaFoldDB" id="A0A1G8IX14"/>
<dbReference type="Proteomes" id="UP000199492">
    <property type="component" value="Unassembled WGS sequence"/>
</dbReference>
<reference evidence="2" key="1">
    <citation type="submission" date="2016-10" db="EMBL/GenBank/DDBJ databases">
        <authorList>
            <person name="Varghese N."/>
            <person name="Submissions S."/>
        </authorList>
    </citation>
    <scope>NUCLEOTIDE SEQUENCE [LARGE SCALE GENOMIC DNA]</scope>
    <source>
        <strain evidence="2">DSM 15363</strain>
    </source>
</reference>
<evidence type="ECO:0000313" key="2">
    <source>
        <dbReference type="Proteomes" id="UP000199492"/>
    </source>
</evidence>
<evidence type="ECO:0000313" key="1">
    <source>
        <dbReference type="EMBL" id="SDI23534.1"/>
    </source>
</evidence>
<protein>
    <submittedName>
        <fullName evidence="1">Uncharacterized protein</fullName>
    </submittedName>
</protein>
<keyword evidence="2" id="KW-1185">Reference proteome</keyword>
<proteinExistence type="predicted"/>
<gene>
    <name evidence="1" type="ORF">SAMN04489796_108108</name>
</gene>
<name>A0A1G8IX14_9FLAO</name>
<organism evidence="1 2">
    <name type="scientific">Winogradskyella thalassocola</name>
    <dbReference type="NCBI Taxonomy" id="262004"/>
    <lineage>
        <taxon>Bacteria</taxon>
        <taxon>Pseudomonadati</taxon>
        <taxon>Bacteroidota</taxon>
        <taxon>Flavobacteriia</taxon>
        <taxon>Flavobacteriales</taxon>
        <taxon>Flavobacteriaceae</taxon>
        <taxon>Winogradskyella</taxon>
    </lineage>
</organism>
<dbReference type="EMBL" id="FNCZ01000008">
    <property type="protein sequence ID" value="SDI23534.1"/>
    <property type="molecule type" value="Genomic_DNA"/>
</dbReference>